<dbReference type="Pfam" id="PF13918">
    <property type="entry name" value="PLDc_3"/>
    <property type="match status" value="1"/>
</dbReference>
<dbReference type="CDD" id="cd09106">
    <property type="entry name" value="PLDc_vPLD3_4_5_like_1"/>
    <property type="match status" value="1"/>
</dbReference>
<evidence type="ECO:0000313" key="3">
    <source>
        <dbReference type="EMBL" id="EDV29180.1"/>
    </source>
</evidence>
<evidence type="ECO:0000313" key="4">
    <source>
        <dbReference type="Proteomes" id="UP000009022"/>
    </source>
</evidence>
<dbReference type="eggNOG" id="KOG3603">
    <property type="taxonomic scope" value="Eukaryota"/>
</dbReference>
<feature type="non-terminal residue" evidence="3">
    <location>
        <position position="1"/>
    </location>
</feature>
<organism evidence="3 4">
    <name type="scientific">Trichoplax adhaerens</name>
    <name type="common">Trichoplax reptans</name>
    <dbReference type="NCBI Taxonomy" id="10228"/>
    <lineage>
        <taxon>Eukaryota</taxon>
        <taxon>Metazoa</taxon>
        <taxon>Placozoa</taxon>
        <taxon>Uniplacotomia</taxon>
        <taxon>Trichoplacea</taxon>
        <taxon>Trichoplacidae</taxon>
        <taxon>Trichoplax</taxon>
    </lineage>
</organism>
<dbReference type="CTD" id="6750324"/>
<dbReference type="SUPFAM" id="SSF56024">
    <property type="entry name" value="Phospholipase D/nuclease"/>
    <property type="match status" value="2"/>
</dbReference>
<dbReference type="Gene3D" id="3.30.870.10">
    <property type="entry name" value="Endonuclease Chain A"/>
    <property type="match status" value="2"/>
</dbReference>
<dbReference type="HOGENOM" id="CLU_027021_0_0_1"/>
<dbReference type="GO" id="GO:0012505">
    <property type="term" value="C:endomembrane system"/>
    <property type="evidence" value="ECO:0000318"/>
    <property type="project" value="GO_Central"/>
</dbReference>
<evidence type="ECO:0000256" key="1">
    <source>
        <dbReference type="ARBA" id="ARBA00008664"/>
    </source>
</evidence>
<dbReference type="PANTHER" id="PTHR10185:SF17">
    <property type="entry name" value="GM01519P-RELATED"/>
    <property type="match status" value="1"/>
</dbReference>
<dbReference type="SMART" id="SM00155">
    <property type="entry name" value="PLDc"/>
    <property type="match status" value="2"/>
</dbReference>
<dbReference type="GO" id="GO:0003824">
    <property type="term" value="F:catalytic activity"/>
    <property type="evidence" value="ECO:0007669"/>
    <property type="project" value="InterPro"/>
</dbReference>
<dbReference type="AlphaFoldDB" id="B3RKK4"/>
<dbReference type="Pfam" id="PF00614">
    <property type="entry name" value="PLDc"/>
    <property type="match status" value="1"/>
</dbReference>
<dbReference type="InterPro" id="IPR032803">
    <property type="entry name" value="PLDc_3"/>
</dbReference>
<dbReference type="EMBL" id="DS985241">
    <property type="protein sequence ID" value="EDV29180.1"/>
    <property type="molecule type" value="Genomic_DNA"/>
</dbReference>
<accession>B3RKK4</accession>
<dbReference type="PANTHER" id="PTHR10185">
    <property type="entry name" value="PHOSPHOLIPASE D - RELATED"/>
    <property type="match status" value="1"/>
</dbReference>
<dbReference type="PROSITE" id="PS50035">
    <property type="entry name" value="PLD"/>
    <property type="match status" value="2"/>
</dbReference>
<feature type="domain" description="PLD phosphodiesterase" evidence="2">
    <location>
        <begin position="116"/>
        <end position="143"/>
    </location>
</feature>
<keyword evidence="4" id="KW-1185">Reference proteome</keyword>
<sequence length="407" mass="46523">ELVESVPQNLTYPAKAIHLNSTYQAWMKLIKSAQHTIDIASFYWTLQGSDTSFHDNSANEGQSIFHQLLNAGTKRNISIRIVQNEPSKRMKDVDTQELMNKHAAQVRSINFTRLLRAGILHTKFMLVDNRHFLVGSANFDWRALTQIHEVGIMMSNCKTLATDLQKIFQIYWKLSEPNSVIPSSWSPNYDTKINVNHPLNVRLNKDNYQVYLSSSPPQFCPHGRTTDIDSILATIKSAKKSVSIAVMDYSPTTLYAHPNKYWPVIDDALRDAMFNRGVNVKVMGSYWNHTRSNMIRFLKSLASIDGTSKGSMQVKLYRVPVYTEDQRKIPFARVNHNKYMVTDSVAYIGTSNWSGDYFINTGGVGVIIKPQSDHSKKSIRDQLQDVFDRDWSSEHAVDIFKFKSDFV</sequence>
<proteinExistence type="inferred from homology"/>
<comment type="similarity">
    <text evidence="1">Belongs to the phospholipase D family.</text>
</comment>
<dbReference type="STRING" id="10228.B3RKK4"/>
<dbReference type="PhylomeDB" id="B3RKK4"/>
<dbReference type="KEGG" id="tad:TRIADDRAFT_18345"/>
<dbReference type="InterPro" id="IPR001736">
    <property type="entry name" value="PLipase_D/transphosphatidylase"/>
</dbReference>
<dbReference type="FunCoup" id="B3RKK4">
    <property type="interactions" value="582"/>
</dbReference>
<dbReference type="OMA" id="WTHFIPN"/>
<evidence type="ECO:0000259" key="2">
    <source>
        <dbReference type="PROSITE" id="PS50035"/>
    </source>
</evidence>
<reference evidence="3 4" key="1">
    <citation type="journal article" date="2008" name="Nature">
        <title>The Trichoplax genome and the nature of placozoans.</title>
        <authorList>
            <person name="Srivastava M."/>
            <person name="Begovic E."/>
            <person name="Chapman J."/>
            <person name="Putnam N.H."/>
            <person name="Hellsten U."/>
            <person name="Kawashima T."/>
            <person name="Kuo A."/>
            <person name="Mitros T."/>
            <person name="Salamov A."/>
            <person name="Carpenter M.L."/>
            <person name="Signorovitch A.Y."/>
            <person name="Moreno M.A."/>
            <person name="Kamm K."/>
            <person name="Grimwood J."/>
            <person name="Schmutz J."/>
            <person name="Shapiro H."/>
            <person name="Grigoriev I.V."/>
            <person name="Buss L.W."/>
            <person name="Schierwater B."/>
            <person name="Dellaporta S.L."/>
            <person name="Rokhsar D.S."/>
        </authorList>
    </citation>
    <scope>NUCLEOTIDE SEQUENCE [LARGE SCALE GENOMIC DNA]</scope>
    <source>
        <strain evidence="3 4">Grell-BS-1999</strain>
    </source>
</reference>
<feature type="domain" description="PLD phosphodiesterase" evidence="2">
    <location>
        <begin position="331"/>
        <end position="357"/>
    </location>
</feature>
<name>B3RKK4_TRIAD</name>
<dbReference type="CDD" id="cd09107">
    <property type="entry name" value="PLDc_vPLD3_4_5_like_2"/>
    <property type="match status" value="1"/>
</dbReference>
<dbReference type="InterPro" id="IPR050874">
    <property type="entry name" value="Diverse_PLD-related"/>
</dbReference>
<dbReference type="OrthoDB" id="1923775at2759"/>
<protein>
    <recommendedName>
        <fullName evidence="2">PLD phosphodiesterase domain-containing protein</fullName>
    </recommendedName>
</protein>
<gene>
    <name evidence="3" type="ORF">TRIADDRAFT_18345</name>
</gene>
<dbReference type="GeneID" id="6750324"/>
<dbReference type="InParanoid" id="B3RKK4"/>
<dbReference type="Proteomes" id="UP000009022">
    <property type="component" value="Unassembled WGS sequence"/>
</dbReference>
<dbReference type="RefSeq" id="XP_002108382.1">
    <property type="nucleotide sequence ID" value="XM_002108346.1"/>
</dbReference>